<dbReference type="FunFam" id="1.10.10.10:FF:000005">
    <property type="entry name" value="Two-component system response regulator"/>
    <property type="match status" value="1"/>
</dbReference>
<dbReference type="InterPro" id="IPR016032">
    <property type="entry name" value="Sig_transdc_resp-reg_C-effctor"/>
</dbReference>
<keyword evidence="5" id="KW-0804">Transcription</keyword>
<dbReference type="InterPro" id="IPR001867">
    <property type="entry name" value="OmpR/PhoB-type_DNA-bd"/>
</dbReference>
<accession>A0A1G5DZB7</accession>
<dbReference type="AlphaFoldDB" id="A0A1G5DZB7"/>
<evidence type="ECO:0000313" key="8">
    <source>
        <dbReference type="EMBL" id="SCY20089.1"/>
    </source>
</evidence>
<protein>
    <submittedName>
        <fullName evidence="8">Two-component system, OmpR family, alkaline phosphatase synthesis response regulator PhoP</fullName>
    </submittedName>
</protein>
<dbReference type="SUPFAM" id="SSF46894">
    <property type="entry name" value="C-terminal effector domain of the bipartite response regulators"/>
    <property type="match status" value="1"/>
</dbReference>
<evidence type="ECO:0000256" key="6">
    <source>
        <dbReference type="PROSITE-ProRule" id="PRU01091"/>
    </source>
</evidence>
<dbReference type="PANTHER" id="PTHR48111:SF22">
    <property type="entry name" value="REGULATOR OF RPOS"/>
    <property type="match status" value="1"/>
</dbReference>
<keyword evidence="3" id="KW-0805">Transcription regulation</keyword>
<keyword evidence="2" id="KW-0902">Two-component regulatory system</keyword>
<dbReference type="EMBL" id="FMVM01000003">
    <property type="protein sequence ID" value="SCY20089.1"/>
    <property type="molecule type" value="Genomic_DNA"/>
</dbReference>
<dbReference type="GO" id="GO:0005829">
    <property type="term" value="C:cytosol"/>
    <property type="evidence" value="ECO:0007669"/>
    <property type="project" value="TreeGrafter"/>
</dbReference>
<dbReference type="SMART" id="SM00862">
    <property type="entry name" value="Trans_reg_C"/>
    <property type="match status" value="1"/>
</dbReference>
<dbReference type="GO" id="GO:0006355">
    <property type="term" value="P:regulation of DNA-templated transcription"/>
    <property type="evidence" value="ECO:0007669"/>
    <property type="project" value="InterPro"/>
</dbReference>
<feature type="DNA-binding region" description="OmpR/PhoB-type" evidence="6">
    <location>
        <begin position="134"/>
        <end position="232"/>
    </location>
</feature>
<dbReference type="GO" id="GO:0000976">
    <property type="term" value="F:transcription cis-regulatory region binding"/>
    <property type="evidence" value="ECO:0007669"/>
    <property type="project" value="TreeGrafter"/>
</dbReference>
<keyword evidence="9" id="KW-1185">Reference proteome</keyword>
<evidence type="ECO:0000256" key="1">
    <source>
        <dbReference type="ARBA" id="ARBA00022553"/>
    </source>
</evidence>
<dbReference type="PANTHER" id="PTHR48111">
    <property type="entry name" value="REGULATOR OF RPOS"/>
    <property type="match status" value="1"/>
</dbReference>
<dbReference type="InterPro" id="IPR011006">
    <property type="entry name" value="CheY-like_superfamily"/>
</dbReference>
<dbReference type="Proteomes" id="UP000198538">
    <property type="component" value="Unassembled WGS sequence"/>
</dbReference>
<keyword evidence="4 6" id="KW-0238">DNA-binding</keyword>
<dbReference type="GO" id="GO:0032993">
    <property type="term" value="C:protein-DNA complex"/>
    <property type="evidence" value="ECO:0007669"/>
    <property type="project" value="TreeGrafter"/>
</dbReference>
<gene>
    <name evidence="8" type="ORF">SAMN05720606_10390</name>
</gene>
<name>A0A1G5DZB7_9BACL</name>
<dbReference type="Pfam" id="PF00486">
    <property type="entry name" value="Trans_reg_C"/>
    <property type="match status" value="1"/>
</dbReference>
<evidence type="ECO:0000256" key="4">
    <source>
        <dbReference type="ARBA" id="ARBA00023125"/>
    </source>
</evidence>
<dbReference type="STRING" id="582692.SAMN05720606_10390"/>
<evidence type="ECO:0000256" key="3">
    <source>
        <dbReference type="ARBA" id="ARBA00023015"/>
    </source>
</evidence>
<evidence type="ECO:0000256" key="5">
    <source>
        <dbReference type="ARBA" id="ARBA00023163"/>
    </source>
</evidence>
<keyword evidence="1" id="KW-0597">Phosphoprotein</keyword>
<evidence type="ECO:0000256" key="2">
    <source>
        <dbReference type="ARBA" id="ARBA00023012"/>
    </source>
</evidence>
<evidence type="ECO:0000313" key="9">
    <source>
        <dbReference type="Proteomes" id="UP000198538"/>
    </source>
</evidence>
<evidence type="ECO:0000259" key="7">
    <source>
        <dbReference type="PROSITE" id="PS51755"/>
    </source>
</evidence>
<organism evidence="8 9">
    <name type="scientific">Paenibacillus polysaccharolyticus</name>
    <dbReference type="NCBI Taxonomy" id="582692"/>
    <lineage>
        <taxon>Bacteria</taxon>
        <taxon>Bacillati</taxon>
        <taxon>Bacillota</taxon>
        <taxon>Bacilli</taxon>
        <taxon>Bacillales</taxon>
        <taxon>Paenibacillaceae</taxon>
        <taxon>Paenibacillus</taxon>
    </lineage>
</organism>
<dbReference type="Gene3D" id="1.10.10.10">
    <property type="entry name" value="Winged helix-like DNA-binding domain superfamily/Winged helix DNA-binding domain"/>
    <property type="match status" value="1"/>
</dbReference>
<dbReference type="InterPro" id="IPR039420">
    <property type="entry name" value="WalR-like"/>
</dbReference>
<dbReference type="PROSITE" id="PS51755">
    <property type="entry name" value="OMPR_PHOB"/>
    <property type="match status" value="1"/>
</dbReference>
<reference evidence="9" key="1">
    <citation type="submission" date="2016-10" db="EMBL/GenBank/DDBJ databases">
        <authorList>
            <person name="Varghese N."/>
            <person name="Submissions S."/>
        </authorList>
    </citation>
    <scope>NUCLEOTIDE SEQUENCE [LARGE SCALE GENOMIC DNA]</scope>
    <source>
        <strain evidence="9">BL9</strain>
    </source>
</reference>
<dbReference type="CDD" id="cd00383">
    <property type="entry name" value="trans_reg_C"/>
    <property type="match status" value="1"/>
</dbReference>
<dbReference type="GO" id="GO:0000156">
    <property type="term" value="F:phosphorelay response regulator activity"/>
    <property type="evidence" value="ECO:0007669"/>
    <property type="project" value="TreeGrafter"/>
</dbReference>
<feature type="domain" description="OmpR/PhoB-type" evidence="7">
    <location>
        <begin position="134"/>
        <end position="232"/>
    </location>
</feature>
<dbReference type="InterPro" id="IPR036388">
    <property type="entry name" value="WH-like_DNA-bd_sf"/>
</dbReference>
<sequence length="233" mass="27155">MKTAIILVGTGDLMGRIERIMQDEGYEVKHVEWYELNDIEDFRAVRPHLIILVDRESEDMHQSEQDKIALKRWMNPSVSTPLIVIIPEVSPQRVIDWLDFGANDVMEEPLHWKVMLARIRSLLRLFASASHEGEEMIIVQDLRINLRSRRVSRGGQYLNLTPKEYELLEFLALHLNEACTRGDILRDVWGYEFAMDTNVVDVYIKHLRVKVDKGREVKLIQTVRGIGYMLVDS</sequence>
<dbReference type="Gene3D" id="3.40.50.2300">
    <property type="match status" value="1"/>
</dbReference>
<dbReference type="SUPFAM" id="SSF52172">
    <property type="entry name" value="CheY-like"/>
    <property type="match status" value="1"/>
</dbReference>
<proteinExistence type="predicted"/>